<dbReference type="InterPro" id="IPR012349">
    <property type="entry name" value="Split_barrel_FMN-bd"/>
</dbReference>
<comment type="caution">
    <text evidence="4">The sequence shown here is derived from an EMBL/GenBank/DDBJ whole genome shotgun (WGS) entry which is preliminary data.</text>
</comment>
<feature type="domain" description="Flavin reductase like" evidence="3">
    <location>
        <begin position="15"/>
        <end position="158"/>
    </location>
</feature>
<evidence type="ECO:0000259" key="3">
    <source>
        <dbReference type="SMART" id="SM00903"/>
    </source>
</evidence>
<evidence type="ECO:0000256" key="2">
    <source>
        <dbReference type="ARBA" id="ARBA00023002"/>
    </source>
</evidence>
<accession>A0ABT0N9Z3</accession>
<dbReference type="EMBL" id="JAKIKT010000005">
    <property type="protein sequence ID" value="MCL2914950.1"/>
    <property type="molecule type" value="Genomic_DNA"/>
</dbReference>
<organism evidence="4 5">
    <name type="scientific">Shewanella corallii</name>
    <dbReference type="NCBI Taxonomy" id="560080"/>
    <lineage>
        <taxon>Bacteria</taxon>
        <taxon>Pseudomonadati</taxon>
        <taxon>Pseudomonadota</taxon>
        <taxon>Gammaproteobacteria</taxon>
        <taxon>Alteromonadales</taxon>
        <taxon>Shewanellaceae</taxon>
        <taxon>Shewanella</taxon>
    </lineage>
</organism>
<dbReference type="SMART" id="SM00903">
    <property type="entry name" value="Flavin_Reduct"/>
    <property type="match status" value="1"/>
</dbReference>
<keyword evidence="5" id="KW-1185">Reference proteome</keyword>
<proteinExistence type="inferred from homology"/>
<dbReference type="PANTHER" id="PTHR30466">
    <property type="entry name" value="FLAVIN REDUCTASE"/>
    <property type="match status" value="1"/>
</dbReference>
<evidence type="ECO:0000313" key="5">
    <source>
        <dbReference type="Proteomes" id="UP001202831"/>
    </source>
</evidence>
<name>A0ABT0N9Z3_9GAMM</name>
<gene>
    <name evidence="4" type="ORF">L2725_14415</name>
</gene>
<dbReference type="SUPFAM" id="SSF50475">
    <property type="entry name" value="FMN-binding split barrel"/>
    <property type="match status" value="1"/>
</dbReference>
<keyword evidence="2" id="KW-0560">Oxidoreductase</keyword>
<dbReference type="Gene3D" id="1.10.10.10">
    <property type="entry name" value="Winged helix-like DNA-binding domain superfamily/Winged helix DNA-binding domain"/>
    <property type="match status" value="1"/>
</dbReference>
<protein>
    <submittedName>
        <fullName evidence="4">Flavin reductase family protein</fullName>
    </submittedName>
</protein>
<dbReference type="SUPFAM" id="SSF46785">
    <property type="entry name" value="Winged helix' DNA-binding domain"/>
    <property type="match status" value="1"/>
</dbReference>
<reference evidence="4 5" key="1">
    <citation type="submission" date="2022-01" db="EMBL/GenBank/DDBJ databases">
        <title>Whole genome-based taxonomy of the Shewanellaceae.</title>
        <authorList>
            <person name="Martin-Rodriguez A.J."/>
        </authorList>
    </citation>
    <scope>NUCLEOTIDE SEQUENCE [LARGE SCALE GENOMIC DNA]</scope>
    <source>
        <strain evidence="4 5">DSM 21332</strain>
    </source>
</reference>
<dbReference type="RefSeq" id="WP_249249570.1">
    <property type="nucleotide sequence ID" value="NZ_JAKIKT010000005.1"/>
</dbReference>
<dbReference type="Gene3D" id="2.30.110.10">
    <property type="entry name" value="Electron Transport, Fmn-binding Protein, Chain A"/>
    <property type="match status" value="1"/>
</dbReference>
<comment type="similarity">
    <text evidence="1">Belongs to the non-flavoprotein flavin reductase family.</text>
</comment>
<dbReference type="Pfam" id="PF01613">
    <property type="entry name" value="Flavin_Reduct"/>
    <property type="match status" value="1"/>
</dbReference>
<dbReference type="Proteomes" id="UP001202831">
    <property type="component" value="Unassembled WGS sequence"/>
</dbReference>
<dbReference type="InterPro" id="IPR036388">
    <property type="entry name" value="WH-like_DNA-bd_sf"/>
</dbReference>
<sequence>MSATKPDPKALRNALGTFTTGVTIITTRASDGTPVGLTANSFNSVSLEPPLVLWSLAKTAMSLPVFTEAEHWNVHVLSMDQQDLSNRFASKGEDKFKDLALDQGVTSAPLIGQCSARFQCKTAFVHDGGDHIIFIGEVLDFDHSTLPPLAFQCGQYALTARKPWEGVQLSQSEEPLDCNYNEDLLGYLLGRAHFQMMQGMQKELARFDLSPAHFFAVSVLAIQGGIDLTSLNAHIEYTGQSLDENQMAQLVHSGLVTCIGEKYALTDKGHQASLGQIAQAKAIEDDLVDEIGRGDVTALKLLLKRLIRQTDPGLPDLWSDAVRGAKHD</sequence>
<dbReference type="PANTHER" id="PTHR30466:SF11">
    <property type="entry name" value="FLAVIN-DEPENDENT MONOOXYGENASE, REDUCTASE SUBUNIT HSAB"/>
    <property type="match status" value="1"/>
</dbReference>
<evidence type="ECO:0000256" key="1">
    <source>
        <dbReference type="ARBA" id="ARBA00008898"/>
    </source>
</evidence>
<dbReference type="InterPro" id="IPR036390">
    <property type="entry name" value="WH_DNA-bd_sf"/>
</dbReference>
<evidence type="ECO:0000313" key="4">
    <source>
        <dbReference type="EMBL" id="MCL2914950.1"/>
    </source>
</evidence>
<dbReference type="InterPro" id="IPR050268">
    <property type="entry name" value="NADH-dep_flavin_reductase"/>
</dbReference>
<dbReference type="InterPro" id="IPR002563">
    <property type="entry name" value="Flavin_Rdtase-like_dom"/>
</dbReference>